<dbReference type="PANTHER" id="PTHR13366:SF0">
    <property type="entry name" value="HEAT REPEAT-CONTAINING PROTEIN 6"/>
    <property type="match status" value="1"/>
</dbReference>
<dbReference type="Proteomes" id="UP001259832">
    <property type="component" value="Unassembled WGS sequence"/>
</dbReference>
<proteinExistence type="predicted"/>
<gene>
    <name evidence="1" type="ORF">P3T76_000132</name>
</gene>
<organism evidence="1 2">
    <name type="scientific">Phytophthora citrophthora</name>
    <dbReference type="NCBI Taxonomy" id="4793"/>
    <lineage>
        <taxon>Eukaryota</taxon>
        <taxon>Sar</taxon>
        <taxon>Stramenopiles</taxon>
        <taxon>Oomycota</taxon>
        <taxon>Peronosporomycetes</taxon>
        <taxon>Peronosporales</taxon>
        <taxon>Peronosporaceae</taxon>
        <taxon>Phytophthora</taxon>
    </lineage>
</organism>
<accession>A0AAD9LUZ3</accession>
<evidence type="ECO:0000313" key="1">
    <source>
        <dbReference type="EMBL" id="KAK1947842.1"/>
    </source>
</evidence>
<comment type="caution">
    <text evidence="1">The sequence shown here is derived from an EMBL/GenBank/DDBJ whole genome shotgun (WGS) entry which is preliminary data.</text>
</comment>
<protein>
    <submittedName>
        <fullName evidence="1">Uncharacterized protein</fullName>
    </submittedName>
</protein>
<keyword evidence="2" id="KW-1185">Reference proteome</keyword>
<evidence type="ECO:0000313" key="2">
    <source>
        <dbReference type="Proteomes" id="UP001259832"/>
    </source>
</evidence>
<dbReference type="AlphaFoldDB" id="A0AAD9LUZ3"/>
<dbReference type="PANTHER" id="PTHR13366">
    <property type="entry name" value="MALARIA ANTIGEN-RELATED"/>
    <property type="match status" value="1"/>
</dbReference>
<dbReference type="EMBL" id="JASMQC010000001">
    <property type="protein sequence ID" value="KAK1947842.1"/>
    <property type="molecule type" value="Genomic_DNA"/>
</dbReference>
<sequence>MASLRVTTLTVEVDLWPPNDNRHAGLLARLRISVLYTLEAIAQHFLKSITSSMGLYLPEQTTPYMTLFNNTPSVLTLLIADPSEKARITAAKFLNVFWDKIPLKMYFRPLVQRL</sequence>
<name>A0AAD9LUZ3_9STRA</name>
<reference evidence="1" key="1">
    <citation type="submission" date="2023-08" db="EMBL/GenBank/DDBJ databases">
        <title>Reference Genome Resource for the Citrus Pathogen Phytophthora citrophthora.</title>
        <authorList>
            <person name="Moller H."/>
            <person name="Coetzee B."/>
            <person name="Rose L.J."/>
            <person name="Van Niekerk J.M."/>
        </authorList>
    </citation>
    <scope>NUCLEOTIDE SEQUENCE</scope>
    <source>
        <strain evidence="1">STE-U-9442</strain>
    </source>
</reference>
<dbReference type="InterPro" id="IPR052107">
    <property type="entry name" value="HEAT6"/>
</dbReference>